<dbReference type="InterPro" id="IPR008979">
    <property type="entry name" value="Galactose-bd-like_sf"/>
</dbReference>
<dbReference type="Pfam" id="PF00533">
    <property type="entry name" value="BRCT"/>
    <property type="match status" value="1"/>
</dbReference>
<feature type="domain" description="BRCT" evidence="16">
    <location>
        <begin position="452"/>
        <end position="541"/>
    </location>
</feature>
<protein>
    <submittedName>
        <fullName evidence="17">Dna repair protein xrcc1-like protein</fullName>
    </submittedName>
</protein>
<evidence type="ECO:0000256" key="2">
    <source>
        <dbReference type="ARBA" id="ARBA00010914"/>
    </source>
</evidence>
<keyword evidence="9" id="KW-0443">Lipid metabolism</keyword>
<comment type="function">
    <text evidence="14">Required for ecdysteroidogenesis in the prothoracic gland which is necessary for larval to pupal transition.</text>
</comment>
<keyword evidence="5" id="KW-0479">Metal-binding</keyword>
<evidence type="ECO:0000256" key="15">
    <source>
        <dbReference type="SAM" id="MobiDB-lite"/>
    </source>
</evidence>
<dbReference type="InterPro" id="IPR036420">
    <property type="entry name" value="BRCT_dom_sf"/>
</dbReference>
<keyword evidence="12" id="KW-0755">Steroidogenesis</keyword>
<dbReference type="InterPro" id="IPR002706">
    <property type="entry name" value="Xrcc1_N"/>
</dbReference>
<dbReference type="PROSITE" id="PS50172">
    <property type="entry name" value="BRCT"/>
    <property type="match status" value="1"/>
</dbReference>
<keyword evidence="18" id="KW-1185">Reference proteome</keyword>
<dbReference type="InterPro" id="IPR001357">
    <property type="entry name" value="BRCT_dom"/>
</dbReference>
<evidence type="ECO:0000256" key="11">
    <source>
        <dbReference type="ARBA" id="ARBA00023221"/>
    </source>
</evidence>
<dbReference type="InterPro" id="IPR001055">
    <property type="entry name" value="Adrenodoxin-like"/>
</dbReference>
<evidence type="ECO:0000256" key="4">
    <source>
        <dbReference type="ARBA" id="ARBA00022714"/>
    </source>
</evidence>
<evidence type="ECO:0000256" key="7">
    <source>
        <dbReference type="ARBA" id="ARBA00023004"/>
    </source>
</evidence>
<dbReference type="PRINTS" id="PR00355">
    <property type="entry name" value="ADRENODOXIN"/>
</dbReference>
<sequence>MIIKFKKIINCSSEHPSYPASNLLDHRKNISWRCAKPGEMLASIDIGNYRSCVVIVTASTLLEPDTWIPVVQHQFMTNDEAANGKFKDQVQLFTKRDLNPDISKTKFDRIKVTCMQSANLRELFGLMFFIAKTEVIIDLGIDVFGRFKLKQKDENNEKSDIDKFKEKCLKMINNKTKPDPMGDLLKKVKESGMLAFSKRQEEEREPMKRPLLEKLEAGKADEVFGKQNKVSDNTINKNTLTTDVAIANATGIKDKQNENVQRTLEKLEAGKADEVFGKRNKVSDNTINKNTLITDVVIINATGIKDKQNENVKGTLEKLEAGKADEVFRKRNKVSDNTINKNTLTTDVAIANATGIKDKQNENVKRTPFGDVVPSSTQKKDKTDFKNGNCNVESKKRSLTLEEKDENKKIKKECPRCSNKSDDKSCFMCGRLPQPKPLPSTTKVKKNKSKKLFKELLRGISFSLSGYVNPQRDEIRKKALSMGARYIGIPSETNACSHLICAFRNTPKYLQLRNYSKIVSHMFIEDCYNKRKRFPWRRYALDNKEKKKPESEDEIEAYASPEETPNPFEEDTDSETNLWCIMNNGGVFHNLVDVLVIPLIDIIQGMALVRKFHQLSKSILILNSTPVKSVKNIPVASFVRTSSTSQPLSEKQEVNITFVRASGERIKAKGKVGDTILDIVVNNEVDLDGYGACEGTLTCSTCHLIFPKEVYDSLPDKPTDEELDMLDLAYDLTDTSRLGCQIVMTKELDGIEVKVPTTINDARA</sequence>
<dbReference type="GO" id="GO:0005739">
    <property type="term" value="C:mitochondrion"/>
    <property type="evidence" value="ECO:0007669"/>
    <property type="project" value="UniProtKB-SubCell"/>
</dbReference>
<feature type="region of interest" description="Disordered" evidence="15">
    <location>
        <begin position="545"/>
        <end position="570"/>
    </location>
</feature>
<evidence type="ECO:0000256" key="13">
    <source>
        <dbReference type="ARBA" id="ARBA00034078"/>
    </source>
</evidence>
<dbReference type="InterPro" id="IPR036010">
    <property type="entry name" value="2Fe-2S_ferredoxin-like_sf"/>
</dbReference>
<evidence type="ECO:0000256" key="10">
    <source>
        <dbReference type="ARBA" id="ARBA00023128"/>
    </source>
</evidence>
<evidence type="ECO:0000256" key="8">
    <source>
        <dbReference type="ARBA" id="ARBA00023014"/>
    </source>
</evidence>
<evidence type="ECO:0000256" key="6">
    <source>
        <dbReference type="ARBA" id="ARBA00022982"/>
    </source>
</evidence>
<dbReference type="InterPro" id="IPR018298">
    <property type="entry name" value="Adrenodoxin_Fe-S_BS"/>
</dbReference>
<accession>A0ABD2ARS7</accession>
<reference evidence="17 18" key="1">
    <citation type="journal article" date="2024" name="Ann. Entomol. Soc. Am.">
        <title>Genomic analyses of the southern and eastern yellowjacket wasps (Hymenoptera: Vespidae) reveal evolutionary signatures of social life.</title>
        <authorList>
            <person name="Catto M.A."/>
            <person name="Caine P.B."/>
            <person name="Orr S.E."/>
            <person name="Hunt B.G."/>
            <person name="Goodisman M.A.D."/>
        </authorList>
    </citation>
    <scope>NUCLEOTIDE SEQUENCE [LARGE SCALE GENOMIC DNA]</scope>
    <source>
        <strain evidence="17">232</strain>
        <tissue evidence="17">Head and thorax</tissue>
    </source>
</reference>
<keyword evidence="6" id="KW-0249">Electron transport</keyword>
<organism evidence="17 18">
    <name type="scientific">Vespula maculifrons</name>
    <name type="common">Eastern yellow jacket</name>
    <name type="synonym">Wasp</name>
    <dbReference type="NCBI Taxonomy" id="7453"/>
    <lineage>
        <taxon>Eukaryota</taxon>
        <taxon>Metazoa</taxon>
        <taxon>Ecdysozoa</taxon>
        <taxon>Arthropoda</taxon>
        <taxon>Hexapoda</taxon>
        <taxon>Insecta</taxon>
        <taxon>Pterygota</taxon>
        <taxon>Neoptera</taxon>
        <taxon>Endopterygota</taxon>
        <taxon>Hymenoptera</taxon>
        <taxon>Apocrita</taxon>
        <taxon>Aculeata</taxon>
        <taxon>Vespoidea</taxon>
        <taxon>Vespidae</taxon>
        <taxon>Vespinae</taxon>
        <taxon>Vespula</taxon>
    </lineage>
</organism>
<dbReference type="GO" id="GO:0046872">
    <property type="term" value="F:metal ion binding"/>
    <property type="evidence" value="ECO:0007669"/>
    <property type="project" value="UniProtKB-KW"/>
</dbReference>
<dbReference type="FunFam" id="3.10.20.30:FF:000013">
    <property type="entry name" value="Adrenodoxin, mitochondrial"/>
    <property type="match status" value="1"/>
</dbReference>
<proteinExistence type="inferred from homology"/>
<evidence type="ECO:0000313" key="18">
    <source>
        <dbReference type="Proteomes" id="UP001607303"/>
    </source>
</evidence>
<comment type="cofactor">
    <cofactor evidence="13">
        <name>[2Fe-2S] cluster</name>
        <dbReference type="ChEBI" id="CHEBI:190135"/>
    </cofactor>
</comment>
<dbReference type="EMBL" id="JAYRBN010000114">
    <property type="protein sequence ID" value="KAL2723311.1"/>
    <property type="molecule type" value="Genomic_DNA"/>
</dbReference>
<feature type="region of interest" description="Disordered" evidence="15">
    <location>
        <begin position="365"/>
        <end position="389"/>
    </location>
</feature>
<dbReference type="PANTHER" id="PTHR11370">
    <property type="entry name" value="DNA-REPAIR PROTEIN XRCC1"/>
    <property type="match status" value="1"/>
</dbReference>
<evidence type="ECO:0000256" key="5">
    <source>
        <dbReference type="ARBA" id="ARBA00022723"/>
    </source>
</evidence>
<dbReference type="Gene3D" id="3.10.20.30">
    <property type="match status" value="1"/>
</dbReference>
<dbReference type="Gene3D" id="3.40.50.10190">
    <property type="entry name" value="BRCT domain"/>
    <property type="match status" value="1"/>
</dbReference>
<dbReference type="SMART" id="SM00292">
    <property type="entry name" value="BRCT"/>
    <property type="match status" value="1"/>
</dbReference>
<keyword evidence="3" id="KW-0813">Transport</keyword>
<dbReference type="GO" id="GO:0051537">
    <property type="term" value="F:2 iron, 2 sulfur cluster binding"/>
    <property type="evidence" value="ECO:0007669"/>
    <property type="project" value="UniProtKB-KW"/>
</dbReference>
<dbReference type="PANTHER" id="PTHR11370:SF5">
    <property type="entry name" value="DNA REPAIR PROTEIN XRCC1"/>
    <property type="match status" value="1"/>
</dbReference>
<keyword evidence="11" id="KW-0753">Steroid metabolism</keyword>
<keyword evidence="7" id="KW-0408">Iron</keyword>
<dbReference type="Proteomes" id="UP001607303">
    <property type="component" value="Unassembled WGS sequence"/>
</dbReference>
<keyword evidence="4" id="KW-0001">2Fe-2S</keyword>
<evidence type="ECO:0000259" key="16">
    <source>
        <dbReference type="PROSITE" id="PS50172"/>
    </source>
</evidence>
<dbReference type="Pfam" id="PF01834">
    <property type="entry name" value="XRCC1_N"/>
    <property type="match status" value="1"/>
</dbReference>
<evidence type="ECO:0000313" key="17">
    <source>
        <dbReference type="EMBL" id="KAL2723311.1"/>
    </source>
</evidence>
<dbReference type="PROSITE" id="PS00814">
    <property type="entry name" value="ADX"/>
    <property type="match status" value="1"/>
</dbReference>
<dbReference type="AlphaFoldDB" id="A0ABD2ARS7"/>
<dbReference type="CDD" id="cd00207">
    <property type="entry name" value="fer2"/>
    <property type="match status" value="1"/>
</dbReference>
<dbReference type="GO" id="GO:0006694">
    <property type="term" value="P:steroid biosynthetic process"/>
    <property type="evidence" value="ECO:0007669"/>
    <property type="project" value="UniProtKB-KW"/>
</dbReference>
<dbReference type="GO" id="GO:0045998">
    <property type="term" value="P:positive regulation of ecdysteroid biosynthetic process"/>
    <property type="evidence" value="ECO:0007669"/>
    <property type="project" value="UniProtKB-ARBA"/>
</dbReference>
<evidence type="ECO:0000256" key="3">
    <source>
        <dbReference type="ARBA" id="ARBA00022448"/>
    </source>
</evidence>
<evidence type="ECO:0000256" key="1">
    <source>
        <dbReference type="ARBA" id="ARBA00004173"/>
    </source>
</evidence>
<dbReference type="Gene3D" id="2.60.120.260">
    <property type="entry name" value="Galactose-binding domain-like"/>
    <property type="match status" value="1"/>
</dbReference>
<keyword evidence="10" id="KW-0496">Mitochondrion</keyword>
<comment type="caution">
    <text evidence="17">The sequence shown here is derived from an EMBL/GenBank/DDBJ whole genome shotgun (WGS) entry which is preliminary data.</text>
</comment>
<comment type="similarity">
    <text evidence="2">Belongs to the adrenodoxin/putidaredoxin family.</text>
</comment>
<evidence type="ECO:0000256" key="12">
    <source>
        <dbReference type="ARBA" id="ARBA00023250"/>
    </source>
</evidence>
<comment type="subcellular location">
    <subcellularLocation>
        <location evidence="1">Mitochondrion</location>
    </subcellularLocation>
</comment>
<dbReference type="SUPFAM" id="SSF49785">
    <property type="entry name" value="Galactose-binding domain-like"/>
    <property type="match status" value="1"/>
</dbReference>
<evidence type="ECO:0000256" key="9">
    <source>
        <dbReference type="ARBA" id="ARBA00023098"/>
    </source>
</evidence>
<name>A0ABD2ARS7_VESMC</name>
<dbReference type="SUPFAM" id="SSF52113">
    <property type="entry name" value="BRCT domain"/>
    <property type="match status" value="1"/>
</dbReference>
<dbReference type="InterPro" id="IPR012675">
    <property type="entry name" value="Beta-grasp_dom_sf"/>
</dbReference>
<dbReference type="SUPFAM" id="SSF54292">
    <property type="entry name" value="2Fe-2S ferredoxin-like"/>
    <property type="match status" value="1"/>
</dbReference>
<evidence type="ECO:0000256" key="14">
    <source>
        <dbReference type="ARBA" id="ARBA00054507"/>
    </source>
</evidence>
<gene>
    <name evidence="17" type="ORF">V1477_019162</name>
</gene>
<keyword evidence="8" id="KW-0411">Iron-sulfur</keyword>
<dbReference type="InterPro" id="IPR001041">
    <property type="entry name" value="2Fe-2S_ferredoxin-type"/>
</dbReference>